<keyword evidence="5" id="KW-1003">Cell membrane</keyword>
<comment type="similarity">
    <text evidence="3">Belongs to the FliG family.</text>
</comment>
<dbReference type="GO" id="GO:0071973">
    <property type="term" value="P:bacterial-type flagellum-dependent cell motility"/>
    <property type="evidence" value="ECO:0007669"/>
    <property type="project" value="InterPro"/>
</dbReference>
<dbReference type="InterPro" id="IPR011002">
    <property type="entry name" value="FliG_a-hlx"/>
</dbReference>
<feature type="domain" description="Flagellar motor switch protein FliG N-terminal" evidence="13">
    <location>
        <begin position="33"/>
        <end position="132"/>
    </location>
</feature>
<keyword evidence="7" id="KW-0283">Flagellar rotation</keyword>
<evidence type="ECO:0000256" key="9">
    <source>
        <dbReference type="ARBA" id="ARBA00023143"/>
    </source>
</evidence>
<evidence type="ECO:0000256" key="6">
    <source>
        <dbReference type="ARBA" id="ARBA00022500"/>
    </source>
</evidence>
<evidence type="ECO:0000259" key="12">
    <source>
        <dbReference type="Pfam" id="PF14841"/>
    </source>
</evidence>
<dbReference type="InterPro" id="IPR000090">
    <property type="entry name" value="Flg_Motor_Flig"/>
</dbReference>
<evidence type="ECO:0000256" key="2">
    <source>
        <dbReference type="ARBA" id="ARBA00004413"/>
    </source>
</evidence>
<dbReference type="GO" id="GO:0006935">
    <property type="term" value="P:chemotaxis"/>
    <property type="evidence" value="ECO:0007669"/>
    <property type="project" value="UniProtKB-KW"/>
</dbReference>
<comment type="subcellular location">
    <subcellularLocation>
        <location evidence="1">Bacterial flagellum basal body</location>
    </subcellularLocation>
    <subcellularLocation>
        <location evidence="2">Cell membrane</location>
        <topology evidence="2">Peripheral membrane protein</topology>
        <orientation evidence="2">Cytoplasmic side</orientation>
    </subcellularLocation>
</comment>
<proteinExistence type="inferred from homology"/>
<evidence type="ECO:0000256" key="3">
    <source>
        <dbReference type="ARBA" id="ARBA00010299"/>
    </source>
</evidence>
<dbReference type="PANTHER" id="PTHR30534">
    <property type="entry name" value="FLAGELLAR MOTOR SWITCH PROTEIN FLIG"/>
    <property type="match status" value="1"/>
</dbReference>
<organism evidence="14 15">
    <name type="scientific">Oceanicella actignis</name>
    <dbReference type="NCBI Taxonomy" id="1189325"/>
    <lineage>
        <taxon>Bacteria</taxon>
        <taxon>Pseudomonadati</taxon>
        <taxon>Pseudomonadota</taxon>
        <taxon>Alphaproteobacteria</taxon>
        <taxon>Rhodobacterales</taxon>
        <taxon>Paracoccaceae</taxon>
        <taxon>Oceanicella</taxon>
    </lineage>
</organism>
<dbReference type="Proteomes" id="UP000184066">
    <property type="component" value="Unassembled WGS sequence"/>
</dbReference>
<dbReference type="Pfam" id="PF14841">
    <property type="entry name" value="FliG_M"/>
    <property type="match status" value="1"/>
</dbReference>
<dbReference type="GO" id="GO:0003774">
    <property type="term" value="F:cytoskeletal motor activity"/>
    <property type="evidence" value="ECO:0007669"/>
    <property type="project" value="InterPro"/>
</dbReference>
<dbReference type="AlphaFoldDB" id="A0A1M7T910"/>
<dbReference type="STRING" id="1189325.SAMN04488119_10575"/>
<keyword evidence="14" id="KW-0282">Flagellum</keyword>
<gene>
    <name evidence="14" type="ORF">SAMN05216200_10574</name>
</gene>
<keyword evidence="14" id="KW-0966">Cell projection</keyword>
<dbReference type="Pfam" id="PF01706">
    <property type="entry name" value="FliG_C"/>
    <property type="match status" value="1"/>
</dbReference>
<dbReference type="PANTHER" id="PTHR30534:SF0">
    <property type="entry name" value="FLAGELLAR MOTOR SWITCH PROTEIN FLIG"/>
    <property type="match status" value="1"/>
</dbReference>
<feature type="domain" description="Flagellar motor switch protein FliG C-terminal" evidence="11">
    <location>
        <begin position="245"/>
        <end position="355"/>
    </location>
</feature>
<evidence type="ECO:0000259" key="11">
    <source>
        <dbReference type="Pfam" id="PF01706"/>
    </source>
</evidence>
<dbReference type="OrthoDB" id="7616820at2"/>
<evidence type="ECO:0000259" key="13">
    <source>
        <dbReference type="Pfam" id="PF14842"/>
    </source>
</evidence>
<dbReference type="SUPFAM" id="SSF48029">
    <property type="entry name" value="FliG"/>
    <property type="match status" value="2"/>
</dbReference>
<dbReference type="InterPro" id="IPR023087">
    <property type="entry name" value="Flg_Motor_Flig_C"/>
</dbReference>
<accession>A0A1M7T910</accession>
<dbReference type="InterPro" id="IPR028263">
    <property type="entry name" value="FliG_N"/>
</dbReference>
<keyword evidence="8" id="KW-0472">Membrane</keyword>
<keyword evidence="9" id="KW-0975">Bacterial flagellum</keyword>
<evidence type="ECO:0000256" key="5">
    <source>
        <dbReference type="ARBA" id="ARBA00022475"/>
    </source>
</evidence>
<evidence type="ECO:0000256" key="4">
    <source>
        <dbReference type="ARBA" id="ARBA00021870"/>
    </source>
</evidence>
<dbReference type="GO" id="GO:0009425">
    <property type="term" value="C:bacterial-type flagellum basal body"/>
    <property type="evidence" value="ECO:0007669"/>
    <property type="project" value="UniProtKB-SubCell"/>
</dbReference>
<dbReference type="PRINTS" id="PR00954">
    <property type="entry name" value="FLGMOTORFLIG"/>
</dbReference>
<feature type="domain" description="Flagellar motor switch protein FliG middle" evidence="12">
    <location>
        <begin position="144"/>
        <end position="210"/>
    </location>
</feature>
<evidence type="ECO:0000256" key="1">
    <source>
        <dbReference type="ARBA" id="ARBA00004117"/>
    </source>
</evidence>
<sequence length="362" mass="39343">MSEAAAQTANLPAVAPRAEVAVAARPALPARPLTLAEKAAVVLVALGPETAKEILGAMGDDGVRLFARTVSRIDQVPHHQVVEVLEEFLALVGDELTLRGGAEAARNFLVKVVGPDGVARIMEDLSGKGGRSLWTRLGDTPDPQLANWLHTEHPQVIAVILSKLRSVQAARILERLEDALAREVVLRMGRAPRIEPRALEIVSAIIERDVVVAAERTQGVRKPTEVIANLMNHVGGEVREALLKHMEETDAKLAQEVQKLMFTFADIADRVAARDVAQIVKAVDEPVLLAALKTARAAQDPAADFILNNIPKRLSERLIEDMEMMDDIRQKEGEAAQGEVIQAILTLAKQGTIKLIRQDEDE</sequence>
<name>A0A1M7T910_9RHOB</name>
<dbReference type="Pfam" id="PF14842">
    <property type="entry name" value="FliG_N"/>
    <property type="match status" value="1"/>
</dbReference>
<keyword evidence="15" id="KW-1185">Reference proteome</keyword>
<keyword evidence="14" id="KW-0969">Cilium</keyword>
<reference evidence="14 15" key="1">
    <citation type="submission" date="2016-12" db="EMBL/GenBank/DDBJ databases">
        <authorList>
            <person name="Song W.-J."/>
            <person name="Kurnit D.M."/>
        </authorList>
    </citation>
    <scope>NUCLEOTIDE SEQUENCE [LARGE SCALE GENOMIC DNA]</scope>
    <source>
        <strain evidence="14 15">CGMCC 1.10808</strain>
    </source>
</reference>
<dbReference type="Gene3D" id="1.10.220.30">
    <property type="match status" value="3"/>
</dbReference>
<evidence type="ECO:0000313" key="15">
    <source>
        <dbReference type="Proteomes" id="UP000184066"/>
    </source>
</evidence>
<keyword evidence="6" id="KW-0145">Chemotaxis</keyword>
<dbReference type="RefSeq" id="WP_072747288.1">
    <property type="nucleotide sequence ID" value="NZ_FOHL01000005.1"/>
</dbReference>
<comment type="function">
    <text evidence="10">FliG is one of three proteins (FliG, FliN, FliM) that forms the rotor-mounted switch complex (C ring), located at the base of the basal body. This complex interacts with the CheY and CheZ chemotaxis proteins, in addition to contacting components of the motor that determine the direction of flagellar rotation.</text>
</comment>
<dbReference type="GO" id="GO:0005886">
    <property type="term" value="C:plasma membrane"/>
    <property type="evidence" value="ECO:0007669"/>
    <property type="project" value="UniProtKB-SubCell"/>
</dbReference>
<dbReference type="EMBL" id="FRDL01000005">
    <property type="protein sequence ID" value="SHN67168.1"/>
    <property type="molecule type" value="Genomic_DNA"/>
</dbReference>
<evidence type="ECO:0000313" key="14">
    <source>
        <dbReference type="EMBL" id="SHN67168.1"/>
    </source>
</evidence>
<evidence type="ECO:0000256" key="8">
    <source>
        <dbReference type="ARBA" id="ARBA00023136"/>
    </source>
</evidence>
<protein>
    <recommendedName>
        <fullName evidence="4">Flagellar motor switch protein FliG</fullName>
    </recommendedName>
</protein>
<dbReference type="InterPro" id="IPR032779">
    <property type="entry name" value="FliG_M"/>
</dbReference>
<evidence type="ECO:0000256" key="7">
    <source>
        <dbReference type="ARBA" id="ARBA00022779"/>
    </source>
</evidence>
<evidence type="ECO:0000256" key="10">
    <source>
        <dbReference type="ARBA" id="ARBA00025598"/>
    </source>
</evidence>